<dbReference type="InterPro" id="IPR049457">
    <property type="entry name" value="Emfourin"/>
</dbReference>
<proteinExistence type="predicted"/>
<comment type="caution">
    <text evidence="2">The sequence shown here is derived from an EMBL/GenBank/DDBJ whole genome shotgun (WGS) entry which is preliminary data.</text>
</comment>
<evidence type="ECO:0000256" key="1">
    <source>
        <dbReference type="SAM" id="MobiDB-lite"/>
    </source>
</evidence>
<dbReference type="AlphaFoldDB" id="A0A542YK30"/>
<evidence type="ECO:0000313" key="3">
    <source>
        <dbReference type="Proteomes" id="UP000317998"/>
    </source>
</evidence>
<keyword evidence="3" id="KW-1185">Reference proteome</keyword>
<organism evidence="2 3">
    <name type="scientific">Homoserinimonas aerilata</name>
    <dbReference type="NCBI Taxonomy" id="1162970"/>
    <lineage>
        <taxon>Bacteria</taxon>
        <taxon>Bacillati</taxon>
        <taxon>Actinomycetota</taxon>
        <taxon>Actinomycetes</taxon>
        <taxon>Micrococcales</taxon>
        <taxon>Microbacteriaceae</taxon>
        <taxon>Homoserinimonas</taxon>
    </lineage>
</organism>
<evidence type="ECO:0000313" key="2">
    <source>
        <dbReference type="EMBL" id="TQL48421.1"/>
    </source>
</evidence>
<dbReference type="Pfam" id="PF20242">
    <property type="entry name" value="Emfourin"/>
    <property type="match status" value="1"/>
</dbReference>
<name>A0A542YK30_9MICO</name>
<accession>A0A542YK30</accession>
<dbReference type="EMBL" id="VFOM01000001">
    <property type="protein sequence ID" value="TQL48421.1"/>
    <property type="molecule type" value="Genomic_DNA"/>
</dbReference>
<reference evidence="2 3" key="1">
    <citation type="submission" date="2019-06" db="EMBL/GenBank/DDBJ databases">
        <title>Sequencing the genomes of 1000 actinobacteria strains.</title>
        <authorList>
            <person name="Klenk H.-P."/>
        </authorList>
    </citation>
    <scope>NUCLEOTIDE SEQUENCE [LARGE SCALE GENOMIC DNA]</scope>
    <source>
        <strain evidence="2 3">DSM 26477</strain>
    </source>
</reference>
<sequence>MMTITITRSGGFAGLTRVWTVQVDTRPDADEWHQLIERLPWQGDDAATGEADRYIYRVRCNERQTTIPETKLVGPWRELLDRVRDADDTGARRESQKRADAGD</sequence>
<gene>
    <name evidence="2" type="ORF">FB562_1515</name>
</gene>
<protein>
    <submittedName>
        <fullName evidence="2">Uncharacterized protein</fullName>
    </submittedName>
</protein>
<feature type="region of interest" description="Disordered" evidence="1">
    <location>
        <begin position="84"/>
        <end position="103"/>
    </location>
</feature>
<dbReference type="Proteomes" id="UP000317998">
    <property type="component" value="Unassembled WGS sequence"/>
</dbReference>